<organism evidence="2 3">
    <name type="scientific">Rossellomorea oryzaecorticis</name>
    <dbReference type="NCBI Taxonomy" id="1396505"/>
    <lineage>
        <taxon>Bacteria</taxon>
        <taxon>Bacillati</taxon>
        <taxon>Bacillota</taxon>
        <taxon>Bacilli</taxon>
        <taxon>Bacillales</taxon>
        <taxon>Bacillaceae</taxon>
        <taxon>Rossellomorea</taxon>
    </lineage>
</organism>
<protein>
    <submittedName>
        <fullName evidence="2">YfjI family protein</fullName>
    </submittedName>
</protein>
<comment type="caution">
    <text evidence="2">The sequence shown here is derived from an EMBL/GenBank/DDBJ whole genome shotgun (WGS) entry which is preliminary data.</text>
</comment>
<keyword evidence="3" id="KW-1185">Reference proteome</keyword>
<sequence>MTIDNELDRTLNEYNEVQENKWETPMPFEDESGVSFPITVLPSWLKDYSKALASQMLVPIDIPAMATITPLSTSISGKYDVYFAQTDWRQPLNTYIIQVAPPSSSKSGVHKEIMQPVEEYAAEKREVLELELRDNKQEYRAKKKLLEKLENKYADKQESKILDEMKALNNELAELEKKLRVPTFTTSGNITTEKLFHLLRDSDEKLTISTDEGFELISILSGKYSGKVDIDLLLKAFSGERATVERMKGDPIVLNRPLLTMGLFIQPSVLGELRAFNGRGFSERFLYSLKSPKYQEGFGVAIPKVIKDRYKENITKLLEMDDVGTITVSEEAYQRFTDLHNEIKREAFNEDYPEILQGWFGKLTGTILRIIALLHIAEEIDLNGKVISNELTSEDIEKGFALLPYLSSMTKTAFGIVGEDGTQRDLKYLFKRVCDLQDEGVTPYRKLYHAVKRRFKADKLKNALKELEDMNYIHLEEKSGDIKSIEVNPLTKDMKHKEEAVQEVKPVHFKPEVIEDKPLYEMKSDGSGLL</sequence>
<dbReference type="EMBL" id="JBBYAF010000022">
    <property type="protein sequence ID" value="MEL3973049.1"/>
    <property type="molecule type" value="Genomic_DNA"/>
</dbReference>
<dbReference type="Pfam" id="PF13148">
    <property type="entry name" value="DUF3987"/>
    <property type="match status" value="1"/>
</dbReference>
<evidence type="ECO:0000256" key="1">
    <source>
        <dbReference type="SAM" id="Coils"/>
    </source>
</evidence>
<dbReference type="InterPro" id="IPR025048">
    <property type="entry name" value="DUF3987"/>
</dbReference>
<dbReference type="RefSeq" id="WP_341983978.1">
    <property type="nucleotide sequence ID" value="NZ_JBBYAF010000022.1"/>
</dbReference>
<reference evidence="2 3" key="1">
    <citation type="submission" date="2024-04" db="EMBL/GenBank/DDBJ databases">
        <title>Bacillus oryzaecorticis sp. nov., a moderately halophilic bacterium isolated from rice husks.</title>
        <authorList>
            <person name="Zhu H.-S."/>
        </authorList>
    </citation>
    <scope>NUCLEOTIDE SEQUENCE [LARGE SCALE GENOMIC DNA]</scope>
    <source>
        <strain evidence="2 3">ZC255</strain>
    </source>
</reference>
<gene>
    <name evidence="2" type="ORF">AAEO50_12255</name>
</gene>
<evidence type="ECO:0000313" key="2">
    <source>
        <dbReference type="EMBL" id="MEL3973049.1"/>
    </source>
</evidence>
<accession>A0ABU9KAD2</accession>
<feature type="coiled-coil region" evidence="1">
    <location>
        <begin position="129"/>
        <end position="178"/>
    </location>
</feature>
<keyword evidence="1" id="KW-0175">Coiled coil</keyword>
<evidence type="ECO:0000313" key="3">
    <source>
        <dbReference type="Proteomes" id="UP001389717"/>
    </source>
</evidence>
<name>A0ABU9KAD2_9BACI</name>
<proteinExistence type="predicted"/>
<dbReference type="Proteomes" id="UP001389717">
    <property type="component" value="Unassembled WGS sequence"/>
</dbReference>